<dbReference type="AlphaFoldDB" id="A0A8E2E6F5"/>
<dbReference type="PROSITE" id="PS50203">
    <property type="entry name" value="CALPAIN_CAT"/>
    <property type="match status" value="1"/>
</dbReference>
<feature type="compositionally biased region" description="Polar residues" evidence="6">
    <location>
        <begin position="87"/>
        <end position="96"/>
    </location>
</feature>
<evidence type="ECO:0000313" key="8">
    <source>
        <dbReference type="EMBL" id="OCK78271.1"/>
    </source>
</evidence>
<evidence type="ECO:0000256" key="1">
    <source>
        <dbReference type="ARBA" id="ARBA00010193"/>
    </source>
</evidence>
<organism evidence="8 9">
    <name type="scientific">Lepidopterella palustris CBS 459.81</name>
    <dbReference type="NCBI Taxonomy" id="1314670"/>
    <lineage>
        <taxon>Eukaryota</taxon>
        <taxon>Fungi</taxon>
        <taxon>Dikarya</taxon>
        <taxon>Ascomycota</taxon>
        <taxon>Pezizomycotina</taxon>
        <taxon>Dothideomycetes</taxon>
        <taxon>Pleosporomycetidae</taxon>
        <taxon>Mytilinidiales</taxon>
        <taxon>Argynnaceae</taxon>
        <taxon>Lepidopterella</taxon>
    </lineage>
</organism>
<dbReference type="SMART" id="SM00230">
    <property type="entry name" value="CysPc"/>
    <property type="match status" value="1"/>
</dbReference>
<gene>
    <name evidence="8" type="ORF">K432DRAFT_427399</name>
</gene>
<dbReference type="InterPro" id="IPR001300">
    <property type="entry name" value="Peptidase_C2_calpain_cat"/>
</dbReference>
<evidence type="ECO:0000256" key="6">
    <source>
        <dbReference type="SAM" id="MobiDB-lite"/>
    </source>
</evidence>
<dbReference type="GO" id="GO:0006508">
    <property type="term" value="P:proteolysis"/>
    <property type="evidence" value="ECO:0007669"/>
    <property type="project" value="UniProtKB-KW"/>
</dbReference>
<keyword evidence="9" id="KW-1185">Reference proteome</keyword>
<feature type="compositionally biased region" description="Polar residues" evidence="6">
    <location>
        <begin position="584"/>
        <end position="597"/>
    </location>
</feature>
<dbReference type="PANTHER" id="PTHR46143:SF1">
    <property type="entry name" value="CALPAIN-7"/>
    <property type="match status" value="1"/>
</dbReference>
<feature type="active site" evidence="5">
    <location>
        <position position="570"/>
    </location>
</feature>
<keyword evidence="3 5" id="KW-0378">Hydrolase</keyword>
<feature type="region of interest" description="Disordered" evidence="6">
    <location>
        <begin position="578"/>
        <end position="612"/>
    </location>
</feature>
<evidence type="ECO:0000259" key="7">
    <source>
        <dbReference type="PROSITE" id="PS50203"/>
    </source>
</evidence>
<feature type="active site" evidence="5">
    <location>
        <position position="382"/>
    </location>
</feature>
<evidence type="ECO:0000256" key="3">
    <source>
        <dbReference type="ARBA" id="ARBA00022801"/>
    </source>
</evidence>
<feature type="domain" description="Calpain catalytic" evidence="7">
    <location>
        <begin position="299"/>
        <end position="640"/>
    </location>
</feature>
<evidence type="ECO:0000313" key="9">
    <source>
        <dbReference type="Proteomes" id="UP000250266"/>
    </source>
</evidence>
<keyword evidence="4 5" id="KW-0788">Thiol protease</keyword>
<dbReference type="SUPFAM" id="SSF49758">
    <property type="entry name" value="Calpain large subunit, middle domain (domain III)"/>
    <property type="match status" value="2"/>
</dbReference>
<name>A0A8E2E6F5_9PEZI</name>
<dbReference type="OrthoDB" id="167576at2759"/>
<dbReference type="Pfam" id="PF25435">
    <property type="entry name" value="PalB_C"/>
    <property type="match status" value="1"/>
</dbReference>
<comment type="similarity">
    <text evidence="1">Belongs to the peptidase C2 family. PalB/RIM13 subfamily.</text>
</comment>
<evidence type="ECO:0000256" key="2">
    <source>
        <dbReference type="ARBA" id="ARBA00022670"/>
    </source>
</evidence>
<keyword evidence="2 5" id="KW-0645">Protease</keyword>
<dbReference type="InterPro" id="IPR036213">
    <property type="entry name" value="Calpain_III_sf"/>
</dbReference>
<proteinExistence type="inferred from homology"/>
<dbReference type="Gene3D" id="2.60.120.380">
    <property type="match status" value="1"/>
</dbReference>
<dbReference type="EMBL" id="KV745070">
    <property type="protein sequence ID" value="OCK78271.1"/>
    <property type="molecule type" value="Genomic_DNA"/>
</dbReference>
<dbReference type="Proteomes" id="UP000250266">
    <property type="component" value="Unassembled WGS sequence"/>
</dbReference>
<accession>A0A8E2E6F5</accession>
<sequence length="1079" mass="120219">MATIQSQVSALKSEANELQSRIDDAPTQKEALNFAITAGELFMKALRLCTDKNEKIDLRAQCKLLLERAEQIHAAVQWPPRPAVTSPEANVSQPQSGFHDIDRWTKAVGGSPEPEYPFMDEKDRSISYTSSASELTLIDLAIDHNQVRSPSLSSNDEASKPLTSVAAQSVISRYSKSSSIPSTRSKESAFDSLIDFYKSRPESPRPPTKIDTPAIVPTHIVSTPICSPKAIVEPTTQLTPKQDVTITDTYWRATDSPATPKPLVTERRTQIRNLVEPISTRKLPKKEEILLLKSSKVNGFTFAPWNAPPKSSDFMLPNGADSFLDIPALDISAHQLQFFDGWVRAKEALPPPTWFPNGRGDMGPVMSVDCSIDLVQDATTDCSVVASLCAGIARSERGHVKMLSNKIWPYDRVKDTPVISPNGKYIIRLNFNGCWRKVIIDDRLPLSKTNRMLHVVDRRNPALLWPALLEKAYLKVRGGYDFPGSNSCSDLWALTGWIPEQIYLQEGELVPNHVWKRVYNAFLYGDVLVTLGTGKMTHRNERELGLEGQHCYAVLDMKETDHERVLLVKNPWVDGKGWRGKQPSAVSTLDTSSSGGASSRGEYPMQNAPPSPNKLRPGTFWIGLDSVVQHFESLYLNWNPGLFTYRQDLHFQWDLTSPVDQCGCIVDHPQFSFTSTGGGTVWFLLCRHFRDAPPGVHEQSDAFNDGTVRSDMELYSVGAPPKGYMSIYVYDRKGEQVYVQDNHLERGPYVDTPQSLLRWECPPSSSYTLTMAQDELPASLYTFTLSAFSNSNINLEPARQKYPYRAQVSGSWTKETAGGDINSSKYFSNPQFCLKVTERTQLAMLIRTTTGNSPLHVKLVHGRGKRVYSLQSRDILVDSGGHRHRCALAEVEDVPPGTYTIICSMFEPGKTADFSLRVDSTTNCVLTSIPRDGAGLVSMRLSNACFGPVVNKIAAPLVPKRLAGVVIVARFIRARSTRLPNEPQNEIKTRSPLRLTVEMGRGPERLFLMSSENGEYSDAEAVRTQSVDLSPNMLYSGDLWIVLDRIATPGTSIEEWYEVELFADCPNACSVGVWRAWDD</sequence>
<reference evidence="8 9" key="1">
    <citation type="journal article" date="2016" name="Nat. Commun.">
        <title>Ectomycorrhizal ecology is imprinted in the genome of the dominant symbiotic fungus Cenococcum geophilum.</title>
        <authorList>
            <consortium name="DOE Joint Genome Institute"/>
            <person name="Peter M."/>
            <person name="Kohler A."/>
            <person name="Ohm R.A."/>
            <person name="Kuo A."/>
            <person name="Krutzmann J."/>
            <person name="Morin E."/>
            <person name="Arend M."/>
            <person name="Barry K.W."/>
            <person name="Binder M."/>
            <person name="Choi C."/>
            <person name="Clum A."/>
            <person name="Copeland A."/>
            <person name="Grisel N."/>
            <person name="Haridas S."/>
            <person name="Kipfer T."/>
            <person name="LaButti K."/>
            <person name="Lindquist E."/>
            <person name="Lipzen A."/>
            <person name="Maire R."/>
            <person name="Meier B."/>
            <person name="Mihaltcheva S."/>
            <person name="Molinier V."/>
            <person name="Murat C."/>
            <person name="Poggeler S."/>
            <person name="Quandt C.A."/>
            <person name="Sperisen C."/>
            <person name="Tritt A."/>
            <person name="Tisserant E."/>
            <person name="Crous P.W."/>
            <person name="Henrissat B."/>
            <person name="Nehls U."/>
            <person name="Egli S."/>
            <person name="Spatafora J.W."/>
            <person name="Grigoriev I.V."/>
            <person name="Martin F.M."/>
        </authorList>
    </citation>
    <scope>NUCLEOTIDE SEQUENCE [LARGE SCALE GENOMIC DNA]</scope>
    <source>
        <strain evidence="8 9">CBS 459.81</strain>
    </source>
</reference>
<dbReference type="GO" id="GO:0004198">
    <property type="term" value="F:calcium-dependent cysteine-type endopeptidase activity"/>
    <property type="evidence" value="ECO:0007669"/>
    <property type="project" value="InterPro"/>
</dbReference>
<feature type="active site" evidence="5">
    <location>
        <position position="550"/>
    </location>
</feature>
<dbReference type="PANTHER" id="PTHR46143">
    <property type="entry name" value="CALPAIN-7"/>
    <property type="match status" value="1"/>
</dbReference>
<feature type="region of interest" description="Disordered" evidence="6">
    <location>
        <begin position="81"/>
        <end position="120"/>
    </location>
</feature>
<dbReference type="SMART" id="SM00720">
    <property type="entry name" value="calpain_III"/>
    <property type="match status" value="1"/>
</dbReference>
<evidence type="ECO:0000256" key="5">
    <source>
        <dbReference type="PROSITE-ProRule" id="PRU00239"/>
    </source>
</evidence>
<dbReference type="InterPro" id="IPR051297">
    <property type="entry name" value="PalB/RIM13"/>
</dbReference>
<dbReference type="SUPFAM" id="SSF54001">
    <property type="entry name" value="Cysteine proteinases"/>
    <property type="match status" value="1"/>
</dbReference>
<dbReference type="InterPro" id="IPR022683">
    <property type="entry name" value="Calpain_III"/>
</dbReference>
<dbReference type="Pfam" id="PF00648">
    <property type="entry name" value="Peptidase_C2"/>
    <property type="match status" value="1"/>
</dbReference>
<dbReference type="CDD" id="cd00044">
    <property type="entry name" value="CysPc"/>
    <property type="match status" value="1"/>
</dbReference>
<dbReference type="Gene3D" id="3.90.70.10">
    <property type="entry name" value="Cysteine proteinases"/>
    <property type="match status" value="1"/>
</dbReference>
<dbReference type="InterPro" id="IPR038765">
    <property type="entry name" value="Papain-like_cys_pep_sf"/>
</dbReference>
<evidence type="ECO:0000256" key="4">
    <source>
        <dbReference type="ARBA" id="ARBA00022807"/>
    </source>
</evidence>
<protein>
    <submittedName>
        <fullName evidence="8">Cysteine proteinase</fullName>
    </submittedName>
</protein>